<sequence>MKLPRIPIDRFLLAIIAAAITASIFPASGLGEQILEWLTTAAIAILFFLYGARLSPQESLEGLKHWRLHATILSFTYVLFPLLGLGIVAVTNGWLNPSLQAGLLYLTLVPSTVQSSIAFTSIAKGNVAGAVVSASASNILGVFITPALVWLLMTRTSGVSFTTSTIVDIVLQLLVPFILGQLSRRWTAGFVKAHPELKLVDRGSIVLVVYSAFSAGMREGMWWQTTWVDLVALLVISLVILAIMLWLTWWTARRLGFSREDAIAIQFCGTKKSLASGLPMAGVLFAGSPIGLMVLPLMLFHQAQLMACSTLAGRYARTAEASESPS</sequence>
<accession>A0A2A9CQN1</accession>
<feature type="transmembrane region" description="Helical" evidence="1">
    <location>
        <begin position="273"/>
        <end position="300"/>
    </location>
</feature>
<organism evidence="2 3">
    <name type="scientific">Propionicimonas paludicola</name>
    <dbReference type="NCBI Taxonomy" id="185243"/>
    <lineage>
        <taxon>Bacteria</taxon>
        <taxon>Bacillati</taxon>
        <taxon>Actinomycetota</taxon>
        <taxon>Actinomycetes</taxon>
        <taxon>Propionibacteriales</taxon>
        <taxon>Nocardioidaceae</taxon>
        <taxon>Propionicimonas</taxon>
    </lineage>
</organism>
<keyword evidence="1" id="KW-0472">Membrane</keyword>
<feature type="transmembrane region" description="Helical" evidence="1">
    <location>
        <begin position="230"/>
        <end position="252"/>
    </location>
</feature>
<dbReference type="EMBL" id="PDJC01000001">
    <property type="protein sequence ID" value="PFG16385.1"/>
    <property type="molecule type" value="Genomic_DNA"/>
</dbReference>
<evidence type="ECO:0000313" key="2">
    <source>
        <dbReference type="EMBL" id="PFG16385.1"/>
    </source>
</evidence>
<dbReference type="Gene3D" id="1.20.1530.20">
    <property type="match status" value="1"/>
</dbReference>
<dbReference type="Pfam" id="PF13593">
    <property type="entry name" value="SBF_like"/>
    <property type="match status" value="1"/>
</dbReference>
<dbReference type="AlphaFoldDB" id="A0A2A9CQN1"/>
<keyword evidence="1" id="KW-1133">Transmembrane helix</keyword>
<dbReference type="GO" id="GO:0005886">
    <property type="term" value="C:plasma membrane"/>
    <property type="evidence" value="ECO:0007669"/>
    <property type="project" value="TreeGrafter"/>
</dbReference>
<keyword evidence="1" id="KW-0812">Transmembrane</keyword>
<protein>
    <submittedName>
        <fullName evidence="2">Sodium/bile acid cotransporter 7</fullName>
    </submittedName>
</protein>
<dbReference type="InterPro" id="IPR016833">
    <property type="entry name" value="Put_Na-Bile_cotransptr"/>
</dbReference>
<feature type="transmembrane region" description="Helical" evidence="1">
    <location>
        <begin position="12"/>
        <end position="31"/>
    </location>
</feature>
<evidence type="ECO:0000313" key="3">
    <source>
        <dbReference type="Proteomes" id="UP000226079"/>
    </source>
</evidence>
<keyword evidence="3" id="KW-1185">Reference proteome</keyword>
<reference evidence="2 3" key="1">
    <citation type="submission" date="2017-10" db="EMBL/GenBank/DDBJ databases">
        <title>Sequencing the genomes of 1000 actinobacteria strains.</title>
        <authorList>
            <person name="Klenk H.-P."/>
        </authorList>
    </citation>
    <scope>NUCLEOTIDE SEQUENCE [LARGE SCALE GENOMIC DNA]</scope>
    <source>
        <strain evidence="2 3">DSM 15597</strain>
    </source>
</reference>
<feature type="transmembrane region" description="Helical" evidence="1">
    <location>
        <begin position="102"/>
        <end position="123"/>
    </location>
</feature>
<proteinExistence type="predicted"/>
<name>A0A2A9CQN1_9ACTN</name>
<feature type="transmembrane region" description="Helical" evidence="1">
    <location>
        <begin position="130"/>
        <end position="153"/>
    </location>
</feature>
<comment type="caution">
    <text evidence="2">The sequence shown here is derived from an EMBL/GenBank/DDBJ whole genome shotgun (WGS) entry which is preliminary data.</text>
</comment>
<dbReference type="Proteomes" id="UP000226079">
    <property type="component" value="Unassembled WGS sequence"/>
</dbReference>
<feature type="transmembrane region" description="Helical" evidence="1">
    <location>
        <begin position="68"/>
        <end position="90"/>
    </location>
</feature>
<evidence type="ECO:0000256" key="1">
    <source>
        <dbReference type="SAM" id="Phobius"/>
    </source>
</evidence>
<gene>
    <name evidence="2" type="ORF">ATK74_0922</name>
</gene>
<dbReference type="PANTHER" id="PTHR18640">
    <property type="entry name" value="SOLUTE CARRIER FAMILY 10 MEMBER 7"/>
    <property type="match status" value="1"/>
</dbReference>
<dbReference type="PANTHER" id="PTHR18640:SF5">
    <property type="entry name" value="SODIUM_BILE ACID COTRANSPORTER 7"/>
    <property type="match status" value="1"/>
</dbReference>
<dbReference type="OrthoDB" id="9792271at2"/>
<dbReference type="PIRSF" id="PIRSF026166">
    <property type="entry name" value="UCP026166"/>
    <property type="match status" value="1"/>
</dbReference>
<dbReference type="RefSeq" id="WP_098459931.1">
    <property type="nucleotide sequence ID" value="NZ_PDJC01000001.1"/>
</dbReference>
<dbReference type="InterPro" id="IPR038770">
    <property type="entry name" value="Na+/solute_symporter_sf"/>
</dbReference>
<feature type="transmembrane region" description="Helical" evidence="1">
    <location>
        <begin position="159"/>
        <end position="179"/>
    </location>
</feature>
<feature type="transmembrane region" description="Helical" evidence="1">
    <location>
        <begin position="37"/>
        <end position="56"/>
    </location>
</feature>